<comment type="similarity">
    <text evidence="1 2">Belongs to the UPF0102 family.</text>
</comment>
<keyword evidence="4" id="KW-1185">Reference proteome</keyword>
<dbReference type="Pfam" id="PF02021">
    <property type="entry name" value="UPF0102"/>
    <property type="match status" value="1"/>
</dbReference>
<gene>
    <name evidence="3" type="ORF">QVZ43_15425</name>
</gene>
<comment type="caution">
    <text evidence="3">The sequence shown here is derived from an EMBL/GenBank/DDBJ whole genome shotgun (WGS) entry which is preliminary data.</text>
</comment>
<accession>A0ABT8W4L5</accession>
<dbReference type="Proteomes" id="UP001168640">
    <property type="component" value="Unassembled WGS sequence"/>
</dbReference>
<evidence type="ECO:0000256" key="2">
    <source>
        <dbReference type="HAMAP-Rule" id="MF_00048"/>
    </source>
</evidence>
<evidence type="ECO:0000313" key="4">
    <source>
        <dbReference type="Proteomes" id="UP001168640"/>
    </source>
</evidence>
<sequence>MAREGSKTLGDHYEGVAERYLTQKGVRVVGRKVTNRGGEIDLIGYDNETLVFFEVRFRGHGSLTDPASSVNYAKQKTLLKAVSFYLHKHQLWNAMSRIDVIAIRPGTVKKYRVQWIRNAIEAG</sequence>
<name>A0ABT8W4L5_9GAMM</name>
<dbReference type="NCBIfam" id="NF009150">
    <property type="entry name" value="PRK12497.1-3"/>
    <property type="match status" value="1"/>
</dbReference>
<dbReference type="InterPro" id="IPR011335">
    <property type="entry name" value="Restrct_endonuc-II-like"/>
</dbReference>
<dbReference type="EMBL" id="JAUMIS010000002">
    <property type="protein sequence ID" value="MDO3723113.1"/>
    <property type="molecule type" value="Genomic_DNA"/>
</dbReference>
<dbReference type="RefSeq" id="WP_302910675.1">
    <property type="nucleotide sequence ID" value="NZ_JAUMIS010000002.1"/>
</dbReference>
<dbReference type="NCBIfam" id="TIGR00252">
    <property type="entry name" value="YraN family protein"/>
    <property type="match status" value="1"/>
</dbReference>
<dbReference type="HAMAP" id="MF_00048">
    <property type="entry name" value="UPF0102"/>
    <property type="match status" value="1"/>
</dbReference>
<reference evidence="3" key="1">
    <citation type="submission" date="2023-07" db="EMBL/GenBank/DDBJ databases">
        <title>Marinobacter sp. chi1 genome sequencing and assembly.</title>
        <authorList>
            <person name="Park S."/>
        </authorList>
    </citation>
    <scope>NUCLEOTIDE SEQUENCE</scope>
    <source>
        <strain evidence="3">Chi1</strain>
    </source>
</reference>
<proteinExistence type="inferred from homology"/>
<dbReference type="InterPro" id="IPR003509">
    <property type="entry name" value="UPF0102_YraN-like"/>
</dbReference>
<dbReference type="PANTHER" id="PTHR34039:SF1">
    <property type="entry name" value="UPF0102 PROTEIN YRAN"/>
    <property type="match status" value="1"/>
</dbReference>
<dbReference type="InterPro" id="IPR011856">
    <property type="entry name" value="tRNA_endonuc-like_dom_sf"/>
</dbReference>
<evidence type="ECO:0000313" key="3">
    <source>
        <dbReference type="EMBL" id="MDO3723113.1"/>
    </source>
</evidence>
<dbReference type="SUPFAM" id="SSF52980">
    <property type="entry name" value="Restriction endonuclease-like"/>
    <property type="match status" value="1"/>
</dbReference>
<protein>
    <recommendedName>
        <fullName evidence="2">UPF0102 protein QVZ43_15425</fullName>
    </recommendedName>
</protein>
<organism evidence="3 4">
    <name type="scientific">Marinobacter suaedae</name>
    <dbReference type="NCBI Taxonomy" id="3057675"/>
    <lineage>
        <taxon>Bacteria</taxon>
        <taxon>Pseudomonadati</taxon>
        <taxon>Pseudomonadota</taxon>
        <taxon>Gammaproteobacteria</taxon>
        <taxon>Pseudomonadales</taxon>
        <taxon>Marinobacteraceae</taxon>
        <taxon>Marinobacter</taxon>
    </lineage>
</organism>
<dbReference type="PANTHER" id="PTHR34039">
    <property type="entry name" value="UPF0102 PROTEIN YRAN"/>
    <property type="match status" value="1"/>
</dbReference>
<dbReference type="Gene3D" id="3.40.1350.10">
    <property type="match status" value="1"/>
</dbReference>
<evidence type="ECO:0000256" key="1">
    <source>
        <dbReference type="ARBA" id="ARBA00006738"/>
    </source>
</evidence>